<proteinExistence type="predicted"/>
<evidence type="ECO:0000256" key="4">
    <source>
        <dbReference type="ARBA" id="ARBA00023186"/>
    </source>
</evidence>
<dbReference type="GO" id="GO:0042026">
    <property type="term" value="P:protein refolding"/>
    <property type="evidence" value="ECO:0007669"/>
    <property type="project" value="TreeGrafter"/>
</dbReference>
<keyword evidence="1" id="KW-0963">Cytoplasm</keyword>
<dbReference type="Proteomes" id="UP000518887">
    <property type="component" value="Unassembled WGS sequence"/>
</dbReference>
<name>A0A7W8LM22_9SPIR</name>
<protein>
    <submittedName>
        <fullName evidence="6">Molecular chaperone Hsp33</fullName>
    </submittedName>
</protein>
<evidence type="ECO:0000256" key="3">
    <source>
        <dbReference type="ARBA" id="ARBA00023157"/>
    </source>
</evidence>
<dbReference type="PIRSF" id="PIRSF005261">
    <property type="entry name" value="Heat_shock_Hsp33"/>
    <property type="match status" value="1"/>
</dbReference>
<keyword evidence="2" id="KW-0862">Zinc</keyword>
<keyword evidence="7" id="KW-1185">Reference proteome</keyword>
<evidence type="ECO:0000256" key="2">
    <source>
        <dbReference type="ARBA" id="ARBA00022833"/>
    </source>
</evidence>
<dbReference type="PANTHER" id="PTHR30111">
    <property type="entry name" value="33 KDA CHAPERONIN"/>
    <property type="match status" value="1"/>
</dbReference>
<dbReference type="SUPFAM" id="SSF118352">
    <property type="entry name" value="HSP33 redox switch-like"/>
    <property type="match status" value="1"/>
</dbReference>
<reference evidence="6 7" key="1">
    <citation type="submission" date="2020-08" db="EMBL/GenBank/DDBJ databases">
        <title>Genomic Encyclopedia of Type Strains, Phase IV (KMG-IV): sequencing the most valuable type-strain genomes for metagenomic binning, comparative biology and taxonomic classification.</title>
        <authorList>
            <person name="Goeker M."/>
        </authorList>
    </citation>
    <scope>NUCLEOTIDE SEQUENCE [LARGE SCALE GENOMIC DNA]</scope>
    <source>
        <strain evidence="6 7">DSM 103462</strain>
    </source>
</reference>
<evidence type="ECO:0000256" key="1">
    <source>
        <dbReference type="ARBA" id="ARBA00022490"/>
    </source>
</evidence>
<dbReference type="InterPro" id="IPR016153">
    <property type="entry name" value="Heat_shock_Hsp33_N"/>
</dbReference>
<keyword evidence="3" id="KW-1015">Disulfide bond</keyword>
<dbReference type="Gene3D" id="3.90.1280.10">
    <property type="entry name" value="HSP33 redox switch-like"/>
    <property type="match status" value="1"/>
</dbReference>
<dbReference type="EMBL" id="JACHFQ010000004">
    <property type="protein sequence ID" value="MBB5226054.1"/>
    <property type="molecule type" value="Genomic_DNA"/>
</dbReference>
<keyword evidence="4" id="KW-0143">Chaperone</keyword>
<accession>A0A7W8LM22</accession>
<dbReference type="AlphaFoldDB" id="A0A7W8LM22"/>
<dbReference type="Pfam" id="PF01430">
    <property type="entry name" value="HSP33"/>
    <property type="match status" value="1"/>
</dbReference>
<dbReference type="Gene3D" id="3.55.30.10">
    <property type="entry name" value="Hsp33 domain"/>
    <property type="match status" value="1"/>
</dbReference>
<dbReference type="SUPFAM" id="SSF64397">
    <property type="entry name" value="Hsp33 domain"/>
    <property type="match status" value="1"/>
</dbReference>
<dbReference type="GO" id="GO:0005737">
    <property type="term" value="C:cytoplasm"/>
    <property type="evidence" value="ECO:0007669"/>
    <property type="project" value="InterPro"/>
</dbReference>
<sequence length="324" mass="36340">MIKQEIKDKDLLEHLGRIHKDEMTMFVMADGQFRGAFFNGTRLVNQMRAQHNLGILETMILGQAMLCAAMLIPTMKGREHLTFRYDTNGPAAGFSVEADSTGYVRGFLLQDRIPIEKPLENWDLAPFLGEGTLTVSRIGEGMKAPQVGTVEIMYKNIAKDLAWYFLQSEQIHTAFNTSIQFDKEGRVIGAGGMFLQHVPEAGGKSKISAQTENSGAEDKKTAEEDLIRRAENAFRAMPSIGKWFSDGGDMEDVIYGLFREFNPTAVLNRDIIFDCPCSTETFAEHIRHLPKAELEDIIAHDPDPLEVVCHCCGSRYEIKKSMLK</sequence>
<evidence type="ECO:0000313" key="6">
    <source>
        <dbReference type="EMBL" id="MBB5226054.1"/>
    </source>
</evidence>
<keyword evidence="5" id="KW-0676">Redox-active center</keyword>
<dbReference type="GO" id="GO:0044183">
    <property type="term" value="F:protein folding chaperone"/>
    <property type="evidence" value="ECO:0007669"/>
    <property type="project" value="TreeGrafter"/>
</dbReference>
<evidence type="ECO:0000256" key="5">
    <source>
        <dbReference type="ARBA" id="ARBA00023284"/>
    </source>
</evidence>
<dbReference type="RefSeq" id="WP_184658964.1">
    <property type="nucleotide sequence ID" value="NZ_CP031518.1"/>
</dbReference>
<organism evidence="6 7">
    <name type="scientific">Treponema ruminis</name>
    <dbReference type="NCBI Taxonomy" id="744515"/>
    <lineage>
        <taxon>Bacteria</taxon>
        <taxon>Pseudomonadati</taxon>
        <taxon>Spirochaetota</taxon>
        <taxon>Spirochaetia</taxon>
        <taxon>Spirochaetales</taxon>
        <taxon>Treponemataceae</taxon>
        <taxon>Treponema</taxon>
    </lineage>
</organism>
<comment type="caution">
    <text evidence="6">The sequence shown here is derived from an EMBL/GenBank/DDBJ whole genome shotgun (WGS) entry which is preliminary data.</text>
</comment>
<dbReference type="InterPro" id="IPR016154">
    <property type="entry name" value="Heat_shock_Hsp33_C"/>
</dbReference>
<dbReference type="PANTHER" id="PTHR30111:SF1">
    <property type="entry name" value="33 KDA CHAPERONIN"/>
    <property type="match status" value="1"/>
</dbReference>
<gene>
    <name evidence="6" type="ORF">HNP76_001422</name>
</gene>
<dbReference type="GO" id="GO:0051082">
    <property type="term" value="F:unfolded protein binding"/>
    <property type="evidence" value="ECO:0007669"/>
    <property type="project" value="InterPro"/>
</dbReference>
<dbReference type="InterPro" id="IPR000397">
    <property type="entry name" value="Heat_shock_Hsp33"/>
</dbReference>
<evidence type="ECO:0000313" key="7">
    <source>
        <dbReference type="Proteomes" id="UP000518887"/>
    </source>
</evidence>